<evidence type="ECO:0000256" key="3">
    <source>
        <dbReference type="ARBA" id="ARBA00022692"/>
    </source>
</evidence>
<keyword evidence="2" id="KW-0813">Transport</keyword>
<evidence type="ECO:0000256" key="2">
    <source>
        <dbReference type="ARBA" id="ARBA00022448"/>
    </source>
</evidence>
<dbReference type="PANTHER" id="PTHR23504">
    <property type="entry name" value="MAJOR FACILITATOR SUPERFAMILY DOMAIN-CONTAINING PROTEIN 10"/>
    <property type="match status" value="1"/>
</dbReference>
<organism evidence="8 9">
    <name type="scientific">Riccia sorocarpa</name>
    <dbReference type="NCBI Taxonomy" id="122646"/>
    <lineage>
        <taxon>Eukaryota</taxon>
        <taxon>Viridiplantae</taxon>
        <taxon>Streptophyta</taxon>
        <taxon>Embryophyta</taxon>
        <taxon>Marchantiophyta</taxon>
        <taxon>Marchantiopsida</taxon>
        <taxon>Marchantiidae</taxon>
        <taxon>Marchantiales</taxon>
        <taxon>Ricciaceae</taxon>
        <taxon>Riccia</taxon>
    </lineage>
</organism>
<feature type="transmembrane region" description="Helical" evidence="6">
    <location>
        <begin position="150"/>
        <end position="172"/>
    </location>
</feature>
<evidence type="ECO:0000259" key="7">
    <source>
        <dbReference type="PROSITE" id="PS50850"/>
    </source>
</evidence>
<feature type="transmembrane region" description="Helical" evidence="6">
    <location>
        <begin position="87"/>
        <end position="106"/>
    </location>
</feature>
<dbReference type="Gene3D" id="1.20.1250.20">
    <property type="entry name" value="MFS general substrate transporter like domains"/>
    <property type="match status" value="1"/>
</dbReference>
<evidence type="ECO:0000313" key="8">
    <source>
        <dbReference type="EMBL" id="KAL3681035.1"/>
    </source>
</evidence>
<evidence type="ECO:0000256" key="5">
    <source>
        <dbReference type="ARBA" id="ARBA00023136"/>
    </source>
</evidence>
<protein>
    <recommendedName>
        <fullName evidence="7">Major facilitator superfamily (MFS) profile domain-containing protein</fullName>
    </recommendedName>
</protein>
<evidence type="ECO:0000256" key="4">
    <source>
        <dbReference type="ARBA" id="ARBA00022989"/>
    </source>
</evidence>
<feature type="transmembrane region" description="Helical" evidence="6">
    <location>
        <begin position="306"/>
        <end position="323"/>
    </location>
</feature>
<comment type="subcellular location">
    <subcellularLocation>
        <location evidence="1">Membrane</location>
        <topology evidence="1">Multi-pass membrane protein</topology>
    </subcellularLocation>
</comment>
<dbReference type="CDD" id="cd17330">
    <property type="entry name" value="MFS_SLC46_TetA_like"/>
    <property type="match status" value="1"/>
</dbReference>
<feature type="transmembrane region" description="Helical" evidence="6">
    <location>
        <begin position="397"/>
        <end position="419"/>
    </location>
</feature>
<feature type="transmembrane region" description="Helical" evidence="6">
    <location>
        <begin position="329"/>
        <end position="352"/>
    </location>
</feature>
<name>A0ABD3GSE8_9MARC</name>
<reference evidence="8 9" key="1">
    <citation type="submission" date="2024-09" db="EMBL/GenBank/DDBJ databases">
        <title>Chromosome-scale assembly of Riccia sorocarpa.</title>
        <authorList>
            <person name="Paukszto L."/>
        </authorList>
    </citation>
    <scope>NUCLEOTIDE SEQUENCE [LARGE SCALE GENOMIC DNA]</scope>
    <source>
        <strain evidence="8">LP-2024</strain>
        <tissue evidence="8">Aerial parts of the thallus</tissue>
    </source>
</reference>
<feature type="transmembrane region" description="Helical" evidence="6">
    <location>
        <begin position="373"/>
        <end position="391"/>
    </location>
</feature>
<feature type="transmembrane region" description="Helical" evidence="6">
    <location>
        <begin position="53"/>
        <end position="75"/>
    </location>
</feature>
<dbReference type="InterPro" id="IPR020846">
    <property type="entry name" value="MFS_dom"/>
</dbReference>
<dbReference type="InterPro" id="IPR011701">
    <property type="entry name" value="MFS"/>
</dbReference>
<dbReference type="InterPro" id="IPR036259">
    <property type="entry name" value="MFS_trans_sf"/>
</dbReference>
<dbReference type="SUPFAM" id="SSF103473">
    <property type="entry name" value="MFS general substrate transporter"/>
    <property type="match status" value="1"/>
</dbReference>
<dbReference type="AlphaFoldDB" id="A0ABD3GSE8"/>
<keyword evidence="9" id="KW-1185">Reference proteome</keyword>
<dbReference type="GO" id="GO:0016020">
    <property type="term" value="C:membrane"/>
    <property type="evidence" value="ECO:0007669"/>
    <property type="project" value="UniProtKB-SubCell"/>
</dbReference>
<evidence type="ECO:0000313" key="9">
    <source>
        <dbReference type="Proteomes" id="UP001633002"/>
    </source>
</evidence>
<evidence type="ECO:0000256" key="6">
    <source>
        <dbReference type="SAM" id="Phobius"/>
    </source>
</evidence>
<dbReference type="PANTHER" id="PTHR23504:SF1">
    <property type="entry name" value="GH21943P-RELATED"/>
    <property type="match status" value="1"/>
</dbReference>
<dbReference type="PRINTS" id="PR01035">
    <property type="entry name" value="TCRTETA"/>
</dbReference>
<comment type="caution">
    <text evidence="8">The sequence shown here is derived from an EMBL/GenBank/DDBJ whole genome shotgun (WGS) entry which is preliminary data.</text>
</comment>
<dbReference type="InterPro" id="IPR001958">
    <property type="entry name" value="Tet-R_TetA/multi-R_MdtG-like"/>
</dbReference>
<gene>
    <name evidence="8" type="ORF">R1sor_023991</name>
</gene>
<dbReference type="EMBL" id="JBJQOH010000007">
    <property type="protein sequence ID" value="KAL3681035.1"/>
    <property type="molecule type" value="Genomic_DNA"/>
</dbReference>
<feature type="domain" description="Major facilitator superfamily (MFS) profile" evidence="7">
    <location>
        <begin position="1"/>
        <end position="425"/>
    </location>
</feature>
<feature type="transmembrane region" description="Helical" evidence="6">
    <location>
        <begin position="279"/>
        <end position="299"/>
    </location>
</feature>
<dbReference type="Pfam" id="PF07690">
    <property type="entry name" value="MFS_1"/>
    <property type="match status" value="1"/>
</dbReference>
<proteinExistence type="predicted"/>
<feature type="transmembrane region" description="Helical" evidence="6">
    <location>
        <begin position="178"/>
        <end position="196"/>
    </location>
</feature>
<dbReference type="Proteomes" id="UP001633002">
    <property type="component" value="Unassembled WGS sequence"/>
</dbReference>
<dbReference type="PROSITE" id="PS50850">
    <property type="entry name" value="MFS"/>
    <property type="match status" value="1"/>
</dbReference>
<feature type="transmembrane region" description="Helical" evidence="6">
    <location>
        <begin position="242"/>
        <end position="264"/>
    </location>
</feature>
<accession>A0ABD3GSE8</accession>
<evidence type="ECO:0000256" key="1">
    <source>
        <dbReference type="ARBA" id="ARBA00004141"/>
    </source>
</evidence>
<keyword evidence="4 6" id="KW-1133">Transmembrane helix</keyword>
<sequence>MANMKERVRAYRPLAPLLCALFVNMAGFSAVLPTVPDVLVGVICPGRLECNQIIFLAGLQTTITGLGAMVVAPILGGFSDDYGRKPAILLVFLASIVPPLILAYSMDKISVYLYWSLMLIGYILREAGLTAIPFAIVADLFPDPRKRAPAIGIAMSAISVGMIVGTLCARVITTEQLFIFSAVLQIISVILIKVFYTESHPKRASAENIDPEKLAPLLPKKESRSLIRDTVDAIRNSKLLRLMAAVAFMANITETTLQSTLFYYLKAVFVFEKDQFSEFNITVGIVAFVSQMVVYPILAHNLEERAVLWIALIGGAINVYLYAFSWADWVVYLGVLFCTFYAMISPAIATIVSRGAGPEEQGKVQGLVISVRTVAFILGPIILTPLTALFLSEDPPFHAPGFTLMIGGTSMVVALLLSFRVPRFSSPNPVLVTGD</sequence>
<keyword evidence="5 6" id="KW-0472">Membrane</keyword>
<feature type="transmembrane region" description="Helical" evidence="6">
    <location>
        <begin position="112"/>
        <end position="138"/>
    </location>
</feature>
<keyword evidence="3 6" id="KW-0812">Transmembrane</keyword>